<keyword evidence="2" id="KW-0812">Transmembrane</keyword>
<keyword evidence="2" id="KW-0472">Membrane</keyword>
<feature type="compositionally biased region" description="Polar residues" evidence="1">
    <location>
        <begin position="1"/>
        <end position="12"/>
    </location>
</feature>
<organism evidence="3 4">
    <name type="scientific">Streptomyces netropsis</name>
    <name type="common">Streptoverticillium netropsis</name>
    <dbReference type="NCBI Taxonomy" id="55404"/>
    <lineage>
        <taxon>Bacteria</taxon>
        <taxon>Bacillati</taxon>
        <taxon>Actinomycetota</taxon>
        <taxon>Actinomycetes</taxon>
        <taxon>Kitasatosporales</taxon>
        <taxon>Streptomycetaceae</taxon>
        <taxon>Streptomyces</taxon>
    </lineage>
</organism>
<feature type="transmembrane region" description="Helical" evidence="2">
    <location>
        <begin position="135"/>
        <end position="154"/>
    </location>
</feature>
<comment type="caution">
    <text evidence="3">The sequence shown here is derived from an EMBL/GenBank/DDBJ whole genome shotgun (WGS) entry which is preliminary data.</text>
</comment>
<evidence type="ECO:0000256" key="2">
    <source>
        <dbReference type="SAM" id="Phobius"/>
    </source>
</evidence>
<sequence length="201" mass="22393">MSDSEVPRQNTPVDDFGQLAFPPMPPRWDAPPTAISEPDLMRMTPGGTKDELLDTISDALWEPVDLHEPASVHAERLKSITEDGAKLREKWAETAALEEAYAAPSTTLRERRQAAQERKIELMQARLRRRRHQRLLWLVLVLAGMAGAVVMAFLASGRDWLNIPGAIGVLLISQQLARMIADLRDCRAAGGGRVKVMKRPK</sequence>
<dbReference type="RefSeq" id="WP_184740447.1">
    <property type="nucleotide sequence ID" value="NZ_BMRW01000031.1"/>
</dbReference>
<protein>
    <submittedName>
        <fullName evidence="3">Uncharacterized protein</fullName>
    </submittedName>
</protein>
<proteinExistence type="predicted"/>
<keyword evidence="4" id="KW-1185">Reference proteome</keyword>
<name>A0A7W7LIK0_STRNE</name>
<accession>A0A7W7LIK0</accession>
<reference evidence="3 4" key="1">
    <citation type="submission" date="2020-08" db="EMBL/GenBank/DDBJ databases">
        <title>Genomic Encyclopedia of Type Strains, Phase III (KMG-III): the genomes of soil and plant-associated and newly described type strains.</title>
        <authorList>
            <person name="Whitman W."/>
        </authorList>
    </citation>
    <scope>NUCLEOTIDE SEQUENCE [LARGE SCALE GENOMIC DNA]</scope>
    <source>
        <strain evidence="3 4">CECT 3265</strain>
    </source>
</reference>
<evidence type="ECO:0000313" key="4">
    <source>
        <dbReference type="Proteomes" id="UP000556436"/>
    </source>
</evidence>
<dbReference type="Proteomes" id="UP000556436">
    <property type="component" value="Unassembled WGS sequence"/>
</dbReference>
<keyword evidence="2" id="KW-1133">Transmembrane helix</keyword>
<dbReference type="EMBL" id="JACHJG010000028">
    <property type="protein sequence ID" value="MBB4890905.1"/>
    <property type="molecule type" value="Genomic_DNA"/>
</dbReference>
<gene>
    <name evidence="3" type="ORF">FHS38_006998</name>
</gene>
<feature type="region of interest" description="Disordered" evidence="1">
    <location>
        <begin position="1"/>
        <end position="35"/>
    </location>
</feature>
<evidence type="ECO:0000313" key="3">
    <source>
        <dbReference type="EMBL" id="MBB4890905.1"/>
    </source>
</evidence>
<dbReference type="AlphaFoldDB" id="A0A7W7LIK0"/>
<evidence type="ECO:0000256" key="1">
    <source>
        <dbReference type="SAM" id="MobiDB-lite"/>
    </source>
</evidence>